<name>V8C755_9HELI</name>
<evidence type="ECO:0000256" key="2">
    <source>
        <dbReference type="ARBA" id="ARBA00022448"/>
    </source>
</evidence>
<dbReference type="Proteomes" id="UP000018731">
    <property type="component" value="Unassembled WGS sequence"/>
</dbReference>
<dbReference type="GO" id="GO:0015344">
    <property type="term" value="F:siderophore uptake transmembrane transporter activity"/>
    <property type="evidence" value="ECO:0007669"/>
    <property type="project" value="TreeGrafter"/>
</dbReference>
<comment type="subcellular location">
    <subcellularLocation>
        <location evidence="1 7">Cell outer membrane</location>
        <topology evidence="1 7">Multi-pass membrane protein</topology>
    </subcellularLocation>
</comment>
<dbReference type="HOGENOM" id="CLU_008287_18_3_7"/>
<comment type="similarity">
    <text evidence="7">Belongs to the TonB-dependent receptor family.</text>
</comment>
<gene>
    <name evidence="11" type="ORF">HMPREF2086_01664</name>
</gene>
<comment type="caution">
    <text evidence="11">The sequence shown here is derived from an EMBL/GenBank/DDBJ whole genome shotgun (WGS) entry which is preliminary data.</text>
</comment>
<dbReference type="SUPFAM" id="SSF56935">
    <property type="entry name" value="Porins"/>
    <property type="match status" value="1"/>
</dbReference>
<dbReference type="InterPro" id="IPR039426">
    <property type="entry name" value="TonB-dep_rcpt-like"/>
</dbReference>
<dbReference type="GO" id="GO:0044718">
    <property type="term" value="P:siderophore transmembrane transport"/>
    <property type="evidence" value="ECO:0007669"/>
    <property type="project" value="TreeGrafter"/>
</dbReference>
<keyword evidence="3 7" id="KW-1134">Transmembrane beta strand</keyword>
<evidence type="ECO:0000256" key="5">
    <source>
        <dbReference type="ARBA" id="ARBA00023136"/>
    </source>
</evidence>
<dbReference type="PROSITE" id="PS52016">
    <property type="entry name" value="TONB_DEPENDENT_REC_3"/>
    <property type="match status" value="1"/>
</dbReference>
<dbReference type="InterPro" id="IPR037066">
    <property type="entry name" value="Plug_dom_sf"/>
</dbReference>
<feature type="chain" id="PRO_5004767603" description="TonB-dependent receptor plug domain-containing protein" evidence="9">
    <location>
        <begin position="25"/>
        <end position="778"/>
    </location>
</feature>
<dbReference type="InterPro" id="IPR012910">
    <property type="entry name" value="Plug_dom"/>
</dbReference>
<dbReference type="PANTHER" id="PTHR30069:SF27">
    <property type="entry name" value="BLL4766 PROTEIN"/>
    <property type="match status" value="1"/>
</dbReference>
<keyword evidence="12" id="KW-1185">Reference proteome</keyword>
<dbReference type="Pfam" id="PF07715">
    <property type="entry name" value="Plug"/>
    <property type="match status" value="1"/>
</dbReference>
<evidence type="ECO:0000256" key="8">
    <source>
        <dbReference type="SAM" id="MobiDB-lite"/>
    </source>
</evidence>
<keyword evidence="5 7" id="KW-0472">Membrane</keyword>
<dbReference type="RefSeq" id="WP_023928426.1">
    <property type="nucleotide sequence ID" value="NZ_KI669455.1"/>
</dbReference>
<sequence length="778" mass="86150">MKKIAKNIKRLLCHIAFVIFTINTQLTFIFATQSTDFITNQNTSNTDTTNETNDTQPNNTQEKQELQAKDLGKVTVSATTGFDLPLKEEVKNIIIIDKEDLQDRGYKNLEDALEKQAFISFIAGPQGTKNIDIRGQGLDASRAVKVLVNRVPINLQDVGNPSSAHGNTSTAPFNHIPIESIESIEIIPGGGSVIYGGGTRGGVVNIVTKKPSKDFARFSLRGLAYEGRSSLGGGVSADGGKALGKKLFLSASASYDYQSGTRPKEYTHNLYTALQTIYQITSNQKLDFNISYSKMWRYFAGYHSRINCINNTGNICTNAVLRDYDSLKAERYTSPASANGGSENSSGEVTQDFVQTSLNYNAKSSESLAFDALLFYQFSNFLFPSQELGGDTRNTFNNQSAGLNLKIKHKIPKNTIMLGLDNQIELSDNLAKSRSTNVRNKGQKYSLSAYFLDTMKFAEWFSLSLGGRGDFSYFMIRGHTGMSFGSYNSYFPISTSKPQWGYAAEITPAFHYGDSGVVYLKGELGYISPSVRQVISSDPNYDTTSTGVAPKVPSDIKPEQYFTGEIGVRDYFRTSSFSASIFYTHTLNEIRHRLNGFTTEYFNIGQTQRLGVELSGKHSLFGDILNLSESVSYLYTNVLKGRESVSTRRTSTGAFMEGKPIPYAPLFKATLLADVRVLQIGNNKLNVWINNSWQGNQVDFNQIKINKDIGYILSDIGINYTYRDSHTFVLSAGVRNVFDTFYIAYQNTSISSTSGNLTGGTYLAGAGRSYFIDMRYSF</sequence>
<evidence type="ECO:0000256" key="9">
    <source>
        <dbReference type="SAM" id="SignalP"/>
    </source>
</evidence>
<reference evidence="11 12" key="1">
    <citation type="journal article" date="2014" name="Genome Announc.">
        <title>Draft genome sequences of six enterohepatic helicobacter species isolated from humans and one from rhesus macaques.</title>
        <authorList>
            <person name="Shen Z."/>
            <person name="Sheh A."/>
            <person name="Young S.K."/>
            <person name="Abouelliel A."/>
            <person name="Ward D.V."/>
            <person name="Earl A.M."/>
            <person name="Fox J.G."/>
        </authorList>
    </citation>
    <scope>NUCLEOTIDE SEQUENCE [LARGE SCALE GENOMIC DNA]</scope>
    <source>
        <strain evidence="11 12">MIT 99-5501</strain>
    </source>
</reference>
<dbReference type="Gene3D" id="2.170.130.10">
    <property type="entry name" value="TonB-dependent receptor, plug domain"/>
    <property type="match status" value="1"/>
</dbReference>
<dbReference type="InterPro" id="IPR036942">
    <property type="entry name" value="Beta-barrel_TonB_sf"/>
</dbReference>
<keyword evidence="2 7" id="KW-0813">Transport</keyword>
<evidence type="ECO:0000256" key="3">
    <source>
        <dbReference type="ARBA" id="ARBA00022452"/>
    </source>
</evidence>
<evidence type="ECO:0000256" key="7">
    <source>
        <dbReference type="PROSITE-ProRule" id="PRU01360"/>
    </source>
</evidence>
<dbReference type="AlphaFoldDB" id="V8C755"/>
<feature type="compositionally biased region" description="Low complexity" evidence="8">
    <location>
        <begin position="42"/>
        <end position="61"/>
    </location>
</feature>
<evidence type="ECO:0000313" key="12">
    <source>
        <dbReference type="Proteomes" id="UP000018731"/>
    </source>
</evidence>
<protein>
    <recommendedName>
        <fullName evidence="10">TonB-dependent receptor plug domain-containing protein</fullName>
    </recommendedName>
</protein>
<evidence type="ECO:0000256" key="1">
    <source>
        <dbReference type="ARBA" id="ARBA00004571"/>
    </source>
</evidence>
<feature type="signal peptide" evidence="9">
    <location>
        <begin position="1"/>
        <end position="24"/>
    </location>
</feature>
<keyword evidence="6 7" id="KW-0998">Cell outer membrane</keyword>
<dbReference type="STRING" id="1357400.HMPREF2086_01664"/>
<dbReference type="Gene3D" id="2.40.170.20">
    <property type="entry name" value="TonB-dependent receptor, beta-barrel domain"/>
    <property type="match status" value="1"/>
</dbReference>
<accession>V8C755</accession>
<evidence type="ECO:0000313" key="11">
    <source>
        <dbReference type="EMBL" id="ETD22865.1"/>
    </source>
</evidence>
<keyword evidence="4 7" id="KW-0812">Transmembrane</keyword>
<dbReference type="EMBL" id="AZJI01000007">
    <property type="protein sequence ID" value="ETD22865.1"/>
    <property type="molecule type" value="Genomic_DNA"/>
</dbReference>
<evidence type="ECO:0000256" key="6">
    <source>
        <dbReference type="ARBA" id="ARBA00023237"/>
    </source>
</evidence>
<evidence type="ECO:0000259" key="10">
    <source>
        <dbReference type="Pfam" id="PF07715"/>
    </source>
</evidence>
<dbReference type="PANTHER" id="PTHR30069">
    <property type="entry name" value="TONB-DEPENDENT OUTER MEMBRANE RECEPTOR"/>
    <property type="match status" value="1"/>
</dbReference>
<dbReference type="PATRIC" id="fig|1357400.3.peg.2242"/>
<proteinExistence type="inferred from homology"/>
<dbReference type="GO" id="GO:0009279">
    <property type="term" value="C:cell outer membrane"/>
    <property type="evidence" value="ECO:0007669"/>
    <property type="project" value="UniProtKB-SubCell"/>
</dbReference>
<organism evidence="11 12">
    <name type="scientific">Helicobacter macacae MIT 99-5501</name>
    <dbReference type="NCBI Taxonomy" id="1357400"/>
    <lineage>
        <taxon>Bacteria</taxon>
        <taxon>Pseudomonadati</taxon>
        <taxon>Campylobacterota</taxon>
        <taxon>Epsilonproteobacteria</taxon>
        <taxon>Campylobacterales</taxon>
        <taxon>Helicobacteraceae</taxon>
        <taxon>Helicobacter</taxon>
    </lineage>
</organism>
<feature type="domain" description="TonB-dependent receptor plug" evidence="10">
    <location>
        <begin position="88"/>
        <end position="203"/>
    </location>
</feature>
<feature type="region of interest" description="Disordered" evidence="8">
    <location>
        <begin position="42"/>
        <end position="62"/>
    </location>
</feature>
<keyword evidence="9" id="KW-0732">Signal</keyword>
<evidence type="ECO:0000256" key="4">
    <source>
        <dbReference type="ARBA" id="ARBA00022692"/>
    </source>
</evidence>
<dbReference type="eggNOG" id="COG4772">
    <property type="taxonomic scope" value="Bacteria"/>
</dbReference>